<protein>
    <recommendedName>
        <fullName evidence="1">Reverse transcriptase domain-containing protein</fullName>
    </recommendedName>
</protein>
<proteinExistence type="predicted"/>
<dbReference type="CDD" id="cd01650">
    <property type="entry name" value="RT_nLTR_like"/>
    <property type="match status" value="1"/>
</dbReference>
<dbReference type="AlphaFoldDB" id="A0A6A1VLD9"/>
<reference evidence="2 3" key="1">
    <citation type="journal article" date="2019" name="Plant Biotechnol. J.">
        <title>The red bayberry genome and genetic basis of sex determination.</title>
        <authorList>
            <person name="Jia H.M."/>
            <person name="Jia H.J."/>
            <person name="Cai Q.L."/>
            <person name="Wang Y."/>
            <person name="Zhao H.B."/>
            <person name="Yang W.F."/>
            <person name="Wang G.Y."/>
            <person name="Li Y.H."/>
            <person name="Zhan D.L."/>
            <person name="Shen Y.T."/>
            <person name="Niu Q.F."/>
            <person name="Chang L."/>
            <person name="Qiu J."/>
            <person name="Zhao L."/>
            <person name="Xie H.B."/>
            <person name="Fu W.Y."/>
            <person name="Jin J."/>
            <person name="Li X.W."/>
            <person name="Jiao Y."/>
            <person name="Zhou C.C."/>
            <person name="Tu T."/>
            <person name="Chai C.Y."/>
            <person name="Gao J.L."/>
            <person name="Fan L.J."/>
            <person name="van de Weg E."/>
            <person name="Wang J.Y."/>
            <person name="Gao Z.S."/>
        </authorList>
    </citation>
    <scope>NUCLEOTIDE SEQUENCE [LARGE SCALE GENOMIC DNA]</scope>
    <source>
        <tissue evidence="2">Leaves</tissue>
    </source>
</reference>
<dbReference type="Proteomes" id="UP000516437">
    <property type="component" value="Chromosome 5"/>
</dbReference>
<dbReference type="InterPro" id="IPR000477">
    <property type="entry name" value="RT_dom"/>
</dbReference>
<dbReference type="PANTHER" id="PTHR46890:SF48">
    <property type="entry name" value="RNA-DIRECTED DNA POLYMERASE"/>
    <property type="match status" value="1"/>
</dbReference>
<dbReference type="PANTHER" id="PTHR46890">
    <property type="entry name" value="NON-LTR RETROLELEMENT REVERSE TRANSCRIPTASE-LIKE PROTEIN-RELATED"/>
    <property type="match status" value="1"/>
</dbReference>
<dbReference type="OrthoDB" id="1937198at2759"/>
<dbReference type="Pfam" id="PF00078">
    <property type="entry name" value="RVT_1"/>
    <property type="match status" value="1"/>
</dbReference>
<comment type="caution">
    <text evidence="2">The sequence shown here is derived from an EMBL/GenBank/DDBJ whole genome shotgun (WGS) entry which is preliminary data.</text>
</comment>
<keyword evidence="3" id="KW-1185">Reference proteome</keyword>
<organism evidence="2 3">
    <name type="scientific">Morella rubra</name>
    <name type="common">Chinese bayberry</name>
    <dbReference type="NCBI Taxonomy" id="262757"/>
    <lineage>
        <taxon>Eukaryota</taxon>
        <taxon>Viridiplantae</taxon>
        <taxon>Streptophyta</taxon>
        <taxon>Embryophyta</taxon>
        <taxon>Tracheophyta</taxon>
        <taxon>Spermatophyta</taxon>
        <taxon>Magnoliopsida</taxon>
        <taxon>eudicotyledons</taxon>
        <taxon>Gunneridae</taxon>
        <taxon>Pentapetalae</taxon>
        <taxon>rosids</taxon>
        <taxon>fabids</taxon>
        <taxon>Fagales</taxon>
        <taxon>Myricaceae</taxon>
        <taxon>Morella</taxon>
    </lineage>
</organism>
<dbReference type="InterPro" id="IPR052343">
    <property type="entry name" value="Retrotransposon-Effector_Assoc"/>
</dbReference>
<gene>
    <name evidence="2" type="ORF">CJ030_MR5G010505</name>
</gene>
<evidence type="ECO:0000313" key="2">
    <source>
        <dbReference type="EMBL" id="KAB1213574.1"/>
    </source>
</evidence>
<accession>A0A6A1VLD9</accession>
<feature type="domain" description="Reverse transcriptase" evidence="1">
    <location>
        <begin position="132"/>
        <end position="231"/>
    </location>
</feature>
<evidence type="ECO:0000259" key="1">
    <source>
        <dbReference type="Pfam" id="PF00078"/>
    </source>
</evidence>
<name>A0A6A1VLD9_9ROSI</name>
<sequence>MLKNQTGQWVQERSNIGSLFVDHCMHLFSSSFEEDHGLIEDLIHPVITPEDNDVLCAIPSSAEIKDAVFQLGVLKAPGPDGYSVIFFQHYWGTVGVAVTKTVKHFFRTSFLLKQINHSFIALVPKVEHPIRVEQFRPISLCNVVNKVISKILAGRLRGVIAKPISHFQAAFVLGRVIQDNAIIGQEVLHSMKAKRERKGLVAFKLDMEKAYDRMEWNFLLSVLRRFGFGDRWV</sequence>
<evidence type="ECO:0000313" key="3">
    <source>
        <dbReference type="Proteomes" id="UP000516437"/>
    </source>
</evidence>
<dbReference type="EMBL" id="RXIC02000023">
    <property type="protein sequence ID" value="KAB1213574.1"/>
    <property type="molecule type" value="Genomic_DNA"/>
</dbReference>